<dbReference type="RefSeq" id="WP_174682823.1">
    <property type="nucleotide sequence ID" value="NZ_JABUQZ010000003.1"/>
</dbReference>
<organism evidence="1 2">
    <name type="scientific">Haloterrigena gelatinilytica</name>
    <dbReference type="NCBI Taxonomy" id="2741724"/>
    <lineage>
        <taxon>Archaea</taxon>
        <taxon>Methanobacteriati</taxon>
        <taxon>Methanobacteriota</taxon>
        <taxon>Stenosarchaea group</taxon>
        <taxon>Halobacteria</taxon>
        <taxon>Halobacteriales</taxon>
        <taxon>Natrialbaceae</taxon>
        <taxon>Haloterrigena</taxon>
    </lineage>
</organism>
<dbReference type="EMBL" id="JABUQZ010000003">
    <property type="protein sequence ID" value="NUC74985.1"/>
    <property type="molecule type" value="Genomic_DNA"/>
</dbReference>
<proteinExistence type="predicted"/>
<reference evidence="1 2" key="1">
    <citation type="submission" date="2020-06" db="EMBL/GenBank/DDBJ databases">
        <title>Haloterrigena sp. nov., an extremely halophilic archaeon isolated from a saline sediment.</title>
        <authorList>
            <person name="Liu B.-B."/>
        </authorList>
    </citation>
    <scope>NUCLEOTIDE SEQUENCE [LARGE SCALE GENOMIC DNA]</scope>
    <source>
        <strain evidence="1 2">SYSU A558-1</strain>
    </source>
</reference>
<evidence type="ECO:0000313" key="1">
    <source>
        <dbReference type="EMBL" id="NUC74985.1"/>
    </source>
</evidence>
<comment type="caution">
    <text evidence="1">The sequence shown here is derived from an EMBL/GenBank/DDBJ whole genome shotgun (WGS) entry which is preliminary data.</text>
</comment>
<dbReference type="Proteomes" id="UP001016761">
    <property type="component" value="Unassembled WGS sequence"/>
</dbReference>
<sequence>MPAGEPNVEQNAGRCDICGSPIDMTAGDELVLSEYGIDDEDVRAEYDLDDQDAIDAVADALESVAESGAGRELASVIRETGTMRVHQSCLEETNYSLLETEVPA</sequence>
<keyword evidence="2" id="KW-1185">Reference proteome</keyword>
<evidence type="ECO:0000313" key="2">
    <source>
        <dbReference type="Proteomes" id="UP001016761"/>
    </source>
</evidence>
<accession>A0ABX2LK79</accession>
<protein>
    <submittedName>
        <fullName evidence="1">Uncharacterized protein</fullName>
    </submittedName>
</protein>
<name>A0ABX2LK79_9EURY</name>
<gene>
    <name evidence="1" type="ORF">HTZ84_22230</name>
</gene>